<sequence length="1487" mass="169812">MEAAMSNFEKQYILKTEAFGNRLSVFEQTVEEAGSQWCQTKELLELEVDGAKMVAAQKAAEASCIMAKFEEAQNTMKDADIMINKLVIANEQLKLDIERLKETEVGLINDRSLLIDEVQSLQNINDLKNQQFEDLEKQLGSHLTETRDLVSEIDCAITELQTTLGKNLMSLGCDFRSMKSLLVNSTKLVHSWLEGVWSQIIVKDSAVSVLHLCHMGILLETVTGLNTENGLLQHGLCESNSAISDLRERNFKSIRELEMCRILKGKLLADIKNSFDKISRKEEETGELRVKVSTFEKQISDLQLQEELMLQRSNDMGSQLSILMKELDLSNSNVLACLLDQEKILKYKEMILESQADLFMEGWCSKDFESLILVSELEEMALQKADAEKEHIKCCSVLENLKKEIIFSKVDAELKTKLLPDVESQVSLLEKQIQEATLERKDLLSKLKVSNSRISQMEEVTEQGIQSLKDVASLNGRLKVELVDVNETKVRLLNQVQAHEADYENLLNDFKTKERALEVSLSQISALDEGNKDLQKNISTMETFLCKLQNELDMKNAELSRMSCLADENESLKGEIMKLNAQNRLVLQDLVGKNSEFESSLSRIDVFHEENQRLQNEIISLETGIVSLKTQLEMKNAEMNELQHSQSVILEELCSRTRDCQSYVNNVKSLEEQNAFLRCEICSHKNTMHESFSISSLNIMKCIDTVETLDMMGNRLLNVLDGKGSSVVDKMSQEISENIERTCKFMEEFDCLECHAKELVSENLNLQAELLRKEDVLKGLLFDLSLLQESASNTKDQKDEIEEMVVSVEALENELAVKTCELDLALAKIQMLEDQLRDKIDIISVHELDLSNERESLEMLSGENLELGARIEDALAAKSILEEELTEKKKIIESLEMELTEMSNALGLMNNSIESLGSNMNELASERDLLQIEVNSWKEKFERVKTLADKNEAIAMEAQQMAESRKVYAEDKETEVKLLERSVEELECTINVLENKVNILKGEAERQRLQREELESELHSVKDQMHNVKNADSDMKRHLDEKEKNLQEALEHMQILERDIAEKDAEITQLKAHLSELNLHAEAQASEYKQKFKALEAMAEQVRPEGHSAHLMNSLSNKSEKYTTKSRGSGSPFKCIGLGLAHQIKSEKDEELTAAKLHIEELEFLAVSRQKEIFALNARLAAAESMTHDVIRDLLGVKLDMTNYASMLDNEQVQKITEKARLHSLESQEKEQEVVKLKKQLNEFVEERRGWLEEIDRKQAEMVAAQIALEKLRHQDQLLKTENEMLKIENLHRKQKMMELEGEVKKLSGQQNLQQRIHHHAKIKDENNMLKTQNEELSSKLRRTEVILSRVKEELARFRASIGKNPYVDFDEEHRLNIKLKETEEEKVQLAQRLLGLCTSVLKAVGITKPVSNVSPSDAEEALEQLKNRFTALERELQDLKYKNRITNERIRLTEFMPQSSPIKSADEKCRTPGRASQAAFFSALDR</sequence>
<keyword evidence="4 6" id="KW-0175">Coiled coil</keyword>
<dbReference type="GO" id="GO:0005524">
    <property type="term" value="F:ATP binding"/>
    <property type="evidence" value="ECO:0007669"/>
    <property type="project" value="UniProtKB-KW"/>
</dbReference>
<dbReference type="GO" id="GO:0005874">
    <property type="term" value="C:microtubule"/>
    <property type="evidence" value="ECO:0007669"/>
    <property type="project" value="UniProtKB-KW"/>
</dbReference>
<feature type="coiled-coil region" evidence="6">
    <location>
        <begin position="969"/>
        <end position="1098"/>
    </location>
</feature>
<feature type="coiled-coil region" evidence="6">
    <location>
        <begin position="83"/>
        <end position="138"/>
    </location>
</feature>
<feature type="coiled-coil region" evidence="6">
    <location>
        <begin position="871"/>
        <end position="940"/>
    </location>
</feature>
<name>A0A8T1QFN8_CARIL</name>
<evidence type="ECO:0000313" key="7">
    <source>
        <dbReference type="EMBL" id="KAG6653169.1"/>
    </source>
</evidence>
<accession>A0A8T1QFN8</accession>
<dbReference type="PANTHER" id="PTHR37739">
    <property type="entry name" value="KINESIN-LIKE PROTEIN KIN-12D"/>
    <property type="match status" value="1"/>
</dbReference>
<keyword evidence="3" id="KW-0067">ATP-binding</keyword>
<dbReference type="PANTHER" id="PTHR37739:SF8">
    <property type="entry name" value="KINESIN-LIKE PROTEIN KIN-12D"/>
    <property type="match status" value="1"/>
</dbReference>
<feature type="coiled-coil region" evidence="6">
    <location>
        <begin position="1320"/>
        <end position="1450"/>
    </location>
</feature>
<evidence type="ECO:0000256" key="2">
    <source>
        <dbReference type="ARBA" id="ARBA00022741"/>
    </source>
</evidence>
<keyword evidence="2" id="KW-0547">Nucleotide-binding</keyword>
<feature type="coiled-coil region" evidence="6">
    <location>
        <begin position="784"/>
        <end position="828"/>
    </location>
</feature>
<evidence type="ECO:0000256" key="4">
    <source>
        <dbReference type="ARBA" id="ARBA00023054"/>
    </source>
</evidence>
<feature type="coiled-coil region" evidence="6">
    <location>
        <begin position="489"/>
        <end position="516"/>
    </location>
</feature>
<comment type="caution">
    <text evidence="7">The sequence shown here is derived from an EMBL/GenBank/DDBJ whole genome shotgun (WGS) entry which is preliminary data.</text>
</comment>
<gene>
    <name evidence="7" type="ORF">CIPAW_05G056700</name>
</gene>
<keyword evidence="1" id="KW-0493">Microtubule</keyword>
<proteinExistence type="predicted"/>
<reference evidence="7" key="1">
    <citation type="submission" date="2020-12" db="EMBL/GenBank/DDBJ databases">
        <title>WGS assembly of Carya illinoinensis cv. Pawnee.</title>
        <authorList>
            <person name="Platts A."/>
            <person name="Shu S."/>
            <person name="Wright S."/>
            <person name="Barry K."/>
            <person name="Edger P."/>
            <person name="Pires J.C."/>
            <person name="Schmutz J."/>
        </authorList>
    </citation>
    <scope>NUCLEOTIDE SEQUENCE</scope>
    <source>
        <tissue evidence="7">Leaf</tissue>
    </source>
</reference>
<evidence type="ECO:0008006" key="9">
    <source>
        <dbReference type="Google" id="ProtNLM"/>
    </source>
</evidence>
<evidence type="ECO:0000256" key="3">
    <source>
        <dbReference type="ARBA" id="ARBA00022840"/>
    </source>
</evidence>
<organism evidence="7 8">
    <name type="scientific">Carya illinoinensis</name>
    <name type="common">Pecan</name>
    <dbReference type="NCBI Taxonomy" id="32201"/>
    <lineage>
        <taxon>Eukaryota</taxon>
        <taxon>Viridiplantae</taxon>
        <taxon>Streptophyta</taxon>
        <taxon>Embryophyta</taxon>
        <taxon>Tracheophyta</taxon>
        <taxon>Spermatophyta</taxon>
        <taxon>Magnoliopsida</taxon>
        <taxon>eudicotyledons</taxon>
        <taxon>Gunneridae</taxon>
        <taxon>Pentapetalae</taxon>
        <taxon>rosids</taxon>
        <taxon>fabids</taxon>
        <taxon>Fagales</taxon>
        <taxon>Juglandaceae</taxon>
        <taxon>Carya</taxon>
    </lineage>
</organism>
<feature type="coiled-coil region" evidence="6">
    <location>
        <begin position="1227"/>
        <end position="1289"/>
    </location>
</feature>
<protein>
    <recommendedName>
        <fullName evidence="9">Kinesin-like protein KIN-12D</fullName>
    </recommendedName>
</protein>
<evidence type="ECO:0000313" key="8">
    <source>
        <dbReference type="Proteomes" id="UP000811609"/>
    </source>
</evidence>
<evidence type="ECO:0000256" key="6">
    <source>
        <dbReference type="SAM" id="Coils"/>
    </source>
</evidence>
<dbReference type="Proteomes" id="UP000811609">
    <property type="component" value="Chromosome 5"/>
</dbReference>
<dbReference type="EMBL" id="CM031813">
    <property type="protein sequence ID" value="KAG6653169.1"/>
    <property type="molecule type" value="Genomic_DNA"/>
</dbReference>
<feature type="coiled-coil region" evidence="6">
    <location>
        <begin position="611"/>
        <end position="680"/>
    </location>
</feature>
<evidence type="ECO:0000256" key="5">
    <source>
        <dbReference type="ARBA" id="ARBA00023175"/>
    </source>
</evidence>
<keyword evidence="5" id="KW-0505">Motor protein</keyword>
<feature type="coiled-coil region" evidence="6">
    <location>
        <begin position="419"/>
        <end position="446"/>
    </location>
</feature>
<dbReference type="InterPro" id="IPR044986">
    <property type="entry name" value="KIF15/KIN-12"/>
</dbReference>
<evidence type="ECO:0000256" key="1">
    <source>
        <dbReference type="ARBA" id="ARBA00022701"/>
    </source>
</evidence>
<keyword evidence="8" id="KW-1185">Reference proteome</keyword>